<feature type="region of interest" description="Disordered" evidence="1">
    <location>
        <begin position="91"/>
        <end position="165"/>
    </location>
</feature>
<organism evidence="2 3">
    <name type="scientific">Lentinula raphanica</name>
    <dbReference type="NCBI Taxonomy" id="153919"/>
    <lineage>
        <taxon>Eukaryota</taxon>
        <taxon>Fungi</taxon>
        <taxon>Dikarya</taxon>
        <taxon>Basidiomycota</taxon>
        <taxon>Agaricomycotina</taxon>
        <taxon>Agaricomycetes</taxon>
        <taxon>Agaricomycetidae</taxon>
        <taxon>Agaricales</taxon>
        <taxon>Marasmiineae</taxon>
        <taxon>Omphalotaceae</taxon>
        <taxon>Lentinula</taxon>
    </lineage>
</organism>
<name>A0AA38NWA6_9AGAR</name>
<dbReference type="EMBL" id="MU807213">
    <property type="protein sequence ID" value="KAJ3831821.1"/>
    <property type="molecule type" value="Genomic_DNA"/>
</dbReference>
<comment type="caution">
    <text evidence="2">The sequence shown here is derived from an EMBL/GenBank/DDBJ whole genome shotgun (WGS) entry which is preliminary data.</text>
</comment>
<feature type="region of interest" description="Disordered" evidence="1">
    <location>
        <begin position="1"/>
        <end position="27"/>
    </location>
</feature>
<accession>A0AA38NWA6</accession>
<evidence type="ECO:0000313" key="3">
    <source>
        <dbReference type="Proteomes" id="UP001163846"/>
    </source>
</evidence>
<evidence type="ECO:0000256" key="1">
    <source>
        <dbReference type="SAM" id="MobiDB-lite"/>
    </source>
</evidence>
<feature type="compositionally biased region" description="Low complexity" evidence="1">
    <location>
        <begin position="1"/>
        <end position="19"/>
    </location>
</feature>
<protein>
    <submittedName>
        <fullName evidence="2">Uncharacterized protein</fullName>
    </submittedName>
</protein>
<dbReference type="Proteomes" id="UP001163846">
    <property type="component" value="Unassembled WGS sequence"/>
</dbReference>
<feature type="compositionally biased region" description="Basic and acidic residues" evidence="1">
    <location>
        <begin position="237"/>
        <end position="246"/>
    </location>
</feature>
<evidence type="ECO:0000313" key="2">
    <source>
        <dbReference type="EMBL" id="KAJ3831821.1"/>
    </source>
</evidence>
<feature type="compositionally biased region" description="Low complexity" evidence="1">
    <location>
        <begin position="148"/>
        <end position="165"/>
    </location>
</feature>
<sequence length="384" mass="42211">MASTSSSSSSPANQQQTQSRGPAFSKWPTVKIFMPPQGRFSPKRDEWCLTYCTQSITGRIHAVQPSCTTLCIRKVFEHEVKNVTGFKRHDMSVMGEDDDGDTDATRTDGSDGKKVVRKKAIYSLPPEGQPDHVPKVLGGARTAPDPSASPSTSTTSESESLSSLPATVPTPIIKTRSWSPGYYLFTSTTIYGTFEHLASMSRDLPRQVSRQKKVESIKKEWIEYQEWVEKIQKGELQETVGREGSSREGSPGIDANEGQSGSQLGKVDEKVERRRPPPQPMPDYLASTLLVPLPPASLTHLTSQLTSQFISPMSKFLKPTGRALELFGNDLQGGIYQQFASRVYSKAQTDEPAKLARRSWERLLEAWKGDGGDKGDGKDGGIKG</sequence>
<feature type="region of interest" description="Disordered" evidence="1">
    <location>
        <begin position="237"/>
        <end position="286"/>
    </location>
</feature>
<keyword evidence="3" id="KW-1185">Reference proteome</keyword>
<gene>
    <name evidence="2" type="ORF">F5878DRAFT_729561</name>
</gene>
<proteinExistence type="predicted"/>
<reference evidence="2" key="1">
    <citation type="submission" date="2022-08" db="EMBL/GenBank/DDBJ databases">
        <authorList>
            <consortium name="DOE Joint Genome Institute"/>
            <person name="Min B."/>
            <person name="Riley R."/>
            <person name="Sierra-Patev S."/>
            <person name="Naranjo-Ortiz M."/>
            <person name="Looney B."/>
            <person name="Konkel Z."/>
            <person name="Slot J.C."/>
            <person name="Sakamoto Y."/>
            <person name="Steenwyk J.L."/>
            <person name="Rokas A."/>
            <person name="Carro J."/>
            <person name="Camarero S."/>
            <person name="Ferreira P."/>
            <person name="Molpeceres G."/>
            <person name="Ruiz-Duenas F.J."/>
            <person name="Serrano A."/>
            <person name="Henrissat B."/>
            <person name="Drula E."/>
            <person name="Hughes K.W."/>
            <person name="Mata J.L."/>
            <person name="Ishikawa N.K."/>
            <person name="Vargas-Isla R."/>
            <person name="Ushijima S."/>
            <person name="Smith C.A."/>
            <person name="Ahrendt S."/>
            <person name="Andreopoulos W."/>
            <person name="He G."/>
            <person name="Labutti K."/>
            <person name="Lipzen A."/>
            <person name="Ng V."/>
            <person name="Sandor L."/>
            <person name="Barry K."/>
            <person name="Martinez A.T."/>
            <person name="Xiao Y."/>
            <person name="Gibbons J.G."/>
            <person name="Terashima K."/>
            <person name="Hibbett D.S."/>
            <person name="Grigoriev I.V."/>
        </authorList>
    </citation>
    <scope>NUCLEOTIDE SEQUENCE</scope>
    <source>
        <strain evidence="2">TFB9207</strain>
    </source>
</reference>
<feature type="compositionally biased region" description="Basic and acidic residues" evidence="1">
    <location>
        <begin position="266"/>
        <end position="275"/>
    </location>
</feature>
<dbReference type="AlphaFoldDB" id="A0AA38NWA6"/>
<feature type="compositionally biased region" description="Basic and acidic residues" evidence="1">
    <location>
        <begin position="103"/>
        <end position="114"/>
    </location>
</feature>